<protein>
    <recommendedName>
        <fullName evidence="1">Reverse transcriptase zinc-binding domain-containing protein</fullName>
    </recommendedName>
</protein>
<organism evidence="2 3">
    <name type="scientific">Eragrostis curvula</name>
    <name type="common">weeping love grass</name>
    <dbReference type="NCBI Taxonomy" id="38414"/>
    <lineage>
        <taxon>Eukaryota</taxon>
        <taxon>Viridiplantae</taxon>
        <taxon>Streptophyta</taxon>
        <taxon>Embryophyta</taxon>
        <taxon>Tracheophyta</taxon>
        <taxon>Spermatophyta</taxon>
        <taxon>Magnoliopsida</taxon>
        <taxon>Liliopsida</taxon>
        <taxon>Poales</taxon>
        <taxon>Poaceae</taxon>
        <taxon>PACMAD clade</taxon>
        <taxon>Chloridoideae</taxon>
        <taxon>Eragrostideae</taxon>
        <taxon>Eragrostidinae</taxon>
        <taxon>Eragrostis</taxon>
    </lineage>
</organism>
<reference evidence="2 3" key="1">
    <citation type="journal article" date="2019" name="Sci. Rep.">
        <title>A high-quality genome of Eragrostis curvula grass provides insights into Poaceae evolution and supports new strategies to enhance forage quality.</title>
        <authorList>
            <person name="Carballo J."/>
            <person name="Santos B.A.C.M."/>
            <person name="Zappacosta D."/>
            <person name="Garbus I."/>
            <person name="Selva J.P."/>
            <person name="Gallo C.A."/>
            <person name="Diaz A."/>
            <person name="Albertini E."/>
            <person name="Caccamo M."/>
            <person name="Echenique V."/>
        </authorList>
    </citation>
    <scope>NUCLEOTIDE SEQUENCE [LARGE SCALE GENOMIC DNA]</scope>
    <source>
        <strain evidence="3">cv. Victoria</strain>
        <tissue evidence="2">Leaf</tissue>
    </source>
</reference>
<evidence type="ECO:0000313" key="3">
    <source>
        <dbReference type="Proteomes" id="UP000324897"/>
    </source>
</evidence>
<evidence type="ECO:0000313" key="2">
    <source>
        <dbReference type="EMBL" id="TVU46354.1"/>
    </source>
</evidence>
<feature type="domain" description="Reverse transcriptase zinc-binding" evidence="1">
    <location>
        <begin position="96"/>
        <end position="154"/>
    </location>
</feature>
<sequence length="211" mass="24969">GISSANVGDRKTVLLWDDFWGQGVPRVQFPHLHSFTNRPQISLLEASNTEPVHLLFHLPLTVEAYQQYLILAEEINSVHLRNERDVWTYNWSSAIYSSSKAYKQLMGHRHVPAPIKWIWKSSCQMKHRVFFWLLLNDRLNTRGMLRRRSMVLDSYTFIILMAWSIWQTRNNGIFNNIDPTVEGCRQMFKKEMLMVVHRAKQKYFSAITSWI</sequence>
<dbReference type="EMBL" id="RWGY01000004">
    <property type="protein sequence ID" value="TVU46354.1"/>
    <property type="molecule type" value="Genomic_DNA"/>
</dbReference>
<evidence type="ECO:0000259" key="1">
    <source>
        <dbReference type="Pfam" id="PF13966"/>
    </source>
</evidence>
<dbReference type="Gramene" id="TVU46354">
    <property type="protein sequence ID" value="TVU46354"/>
    <property type="gene ID" value="EJB05_05881"/>
</dbReference>
<gene>
    <name evidence="2" type="ORF">EJB05_05881</name>
</gene>
<proteinExistence type="predicted"/>
<dbReference type="AlphaFoldDB" id="A0A5J9WGF6"/>
<feature type="non-terminal residue" evidence="2">
    <location>
        <position position="1"/>
    </location>
</feature>
<keyword evidence="3" id="KW-1185">Reference proteome</keyword>
<accession>A0A5J9WGF6</accession>
<dbReference type="InterPro" id="IPR026960">
    <property type="entry name" value="RVT-Znf"/>
</dbReference>
<name>A0A5J9WGF6_9POAL</name>
<dbReference type="Pfam" id="PF13966">
    <property type="entry name" value="zf-RVT"/>
    <property type="match status" value="1"/>
</dbReference>
<dbReference type="Proteomes" id="UP000324897">
    <property type="component" value="Chromosome 5"/>
</dbReference>
<dbReference type="OrthoDB" id="693277at2759"/>
<comment type="caution">
    <text evidence="2">The sequence shown here is derived from an EMBL/GenBank/DDBJ whole genome shotgun (WGS) entry which is preliminary data.</text>
</comment>